<feature type="transmembrane region" description="Helical" evidence="1">
    <location>
        <begin position="330"/>
        <end position="348"/>
    </location>
</feature>
<feature type="transmembrane region" description="Helical" evidence="1">
    <location>
        <begin position="287"/>
        <end position="310"/>
    </location>
</feature>
<feature type="non-terminal residue" evidence="2">
    <location>
        <position position="460"/>
    </location>
</feature>
<evidence type="ECO:0000256" key="1">
    <source>
        <dbReference type="SAM" id="Phobius"/>
    </source>
</evidence>
<gene>
    <name evidence="2" type="ORF">FB45DRAFT_908306</name>
</gene>
<accession>A0AAD7FTK2</accession>
<keyword evidence="3" id="KW-1185">Reference proteome</keyword>
<feature type="transmembrane region" description="Helical" evidence="1">
    <location>
        <begin position="423"/>
        <end position="442"/>
    </location>
</feature>
<reference evidence="2" key="1">
    <citation type="submission" date="2023-03" db="EMBL/GenBank/DDBJ databases">
        <title>Massive genome expansion in bonnet fungi (Mycena s.s.) driven by repeated elements and novel gene families across ecological guilds.</title>
        <authorList>
            <consortium name="Lawrence Berkeley National Laboratory"/>
            <person name="Harder C.B."/>
            <person name="Miyauchi S."/>
            <person name="Viragh M."/>
            <person name="Kuo A."/>
            <person name="Thoen E."/>
            <person name="Andreopoulos B."/>
            <person name="Lu D."/>
            <person name="Skrede I."/>
            <person name="Drula E."/>
            <person name="Henrissat B."/>
            <person name="Morin E."/>
            <person name="Kohler A."/>
            <person name="Barry K."/>
            <person name="LaButti K."/>
            <person name="Morin E."/>
            <person name="Salamov A."/>
            <person name="Lipzen A."/>
            <person name="Mereny Z."/>
            <person name="Hegedus B."/>
            <person name="Baldrian P."/>
            <person name="Stursova M."/>
            <person name="Weitz H."/>
            <person name="Taylor A."/>
            <person name="Grigoriev I.V."/>
            <person name="Nagy L.G."/>
            <person name="Martin F."/>
            <person name="Kauserud H."/>
        </authorList>
    </citation>
    <scope>NUCLEOTIDE SEQUENCE</scope>
    <source>
        <strain evidence="2">9284</strain>
    </source>
</reference>
<dbReference type="AlphaFoldDB" id="A0AAD7FTK2"/>
<name>A0AAD7FTK2_9AGAR</name>
<protein>
    <submittedName>
        <fullName evidence="2">Uncharacterized protein</fullName>
    </submittedName>
</protein>
<evidence type="ECO:0000313" key="3">
    <source>
        <dbReference type="Proteomes" id="UP001221142"/>
    </source>
</evidence>
<proteinExistence type="predicted"/>
<feature type="transmembrane region" description="Helical" evidence="1">
    <location>
        <begin position="192"/>
        <end position="213"/>
    </location>
</feature>
<dbReference type="EMBL" id="JARKIF010000006">
    <property type="protein sequence ID" value="KAJ7637124.1"/>
    <property type="molecule type" value="Genomic_DNA"/>
</dbReference>
<feature type="transmembrane region" description="Helical" evidence="1">
    <location>
        <begin position="225"/>
        <end position="251"/>
    </location>
</feature>
<keyword evidence="1" id="KW-0472">Membrane</keyword>
<keyword evidence="1" id="KW-0812">Transmembrane</keyword>
<comment type="caution">
    <text evidence="2">The sequence shown here is derived from an EMBL/GenBank/DDBJ whole genome shotgun (WGS) entry which is preliminary data.</text>
</comment>
<feature type="non-terminal residue" evidence="2">
    <location>
        <position position="1"/>
    </location>
</feature>
<evidence type="ECO:0000313" key="2">
    <source>
        <dbReference type="EMBL" id="KAJ7637124.1"/>
    </source>
</evidence>
<feature type="transmembrane region" description="Helical" evidence="1">
    <location>
        <begin position="78"/>
        <end position="98"/>
    </location>
</feature>
<dbReference type="Proteomes" id="UP001221142">
    <property type="component" value="Unassembled WGS sequence"/>
</dbReference>
<feature type="transmembrane region" description="Helical" evidence="1">
    <location>
        <begin position="128"/>
        <end position="146"/>
    </location>
</feature>
<organism evidence="2 3">
    <name type="scientific">Roridomyces roridus</name>
    <dbReference type="NCBI Taxonomy" id="1738132"/>
    <lineage>
        <taxon>Eukaryota</taxon>
        <taxon>Fungi</taxon>
        <taxon>Dikarya</taxon>
        <taxon>Basidiomycota</taxon>
        <taxon>Agaricomycotina</taxon>
        <taxon>Agaricomycetes</taxon>
        <taxon>Agaricomycetidae</taxon>
        <taxon>Agaricales</taxon>
        <taxon>Marasmiineae</taxon>
        <taxon>Mycenaceae</taxon>
        <taxon>Roridomyces</taxon>
    </lineage>
</organism>
<sequence>MPSSLLNTLLRSNPLTSLVHGFHVGVQVAIGFVKFSPSTTQNTVVPTPTFTPTKTIPLFLPPTSCIDITSSEPTSFPYVAAAMGYAGIVIVLVLYCILRPKSIPCGSDPPPPPPDPVAKSPSTRRRPWTSVLGLTFFFSAVLTLLSTDNVSIQFNFGSFIDPSITAIERFLLDGWSLYYSLESHISAYGLQYLKVIFIGIASHCVGIFAVSVLHRTLYKATSLEAVQIIVPPFLVAIAVIASSPWLSWLYWAQFHLRGWTDIRTVHRFIVSILSRLSRMATSHLLEVSTIVSIGLIYCCASGAIFLYHAFRLVIKRLRLTKSGHYTFRHFYRCCCEAILYQFLMAPITSRLTFYRLHEDDFRRIVWCRILSQQSRRALKRIFRVHMRSYRLWKAAEIKQCRLLFYTLRTAWRSGLETWRTLHIAHKLLIAAPGLILYGYFYIIPTIRKLLLRLRHPVARR</sequence>
<keyword evidence="1" id="KW-1133">Transmembrane helix</keyword>